<feature type="signal peptide" evidence="1">
    <location>
        <begin position="1"/>
        <end position="22"/>
    </location>
</feature>
<protein>
    <submittedName>
        <fullName evidence="2">Extracellular solute-binding protein</fullName>
    </submittedName>
</protein>
<name>A0A9D1K7H6_9FIRM</name>
<evidence type="ECO:0000313" key="2">
    <source>
        <dbReference type="EMBL" id="HIS96580.1"/>
    </source>
</evidence>
<dbReference type="EMBL" id="DVJS01000028">
    <property type="protein sequence ID" value="HIS96580.1"/>
    <property type="molecule type" value="Genomic_DNA"/>
</dbReference>
<organism evidence="2 3">
    <name type="scientific">Candidatus Scatomorpha pullistercoris</name>
    <dbReference type="NCBI Taxonomy" id="2840929"/>
    <lineage>
        <taxon>Bacteria</taxon>
        <taxon>Bacillati</taxon>
        <taxon>Bacillota</taxon>
        <taxon>Clostridia</taxon>
        <taxon>Eubacteriales</taxon>
        <taxon>Candidatus Scatomorpha</taxon>
    </lineage>
</organism>
<feature type="chain" id="PRO_5038910500" evidence="1">
    <location>
        <begin position="23"/>
        <end position="675"/>
    </location>
</feature>
<dbReference type="Gene3D" id="3.40.190.10">
    <property type="entry name" value="Periplasmic binding protein-like II"/>
    <property type="match status" value="1"/>
</dbReference>
<comment type="caution">
    <text evidence="2">The sequence shown here is derived from an EMBL/GenBank/DDBJ whole genome shotgun (WGS) entry which is preliminary data.</text>
</comment>
<dbReference type="SUPFAM" id="SSF53850">
    <property type="entry name" value="Periplasmic binding protein-like II"/>
    <property type="match status" value="1"/>
</dbReference>
<gene>
    <name evidence="2" type="ORF">IAD42_01240</name>
</gene>
<dbReference type="Proteomes" id="UP000886876">
    <property type="component" value="Unassembled WGS sequence"/>
</dbReference>
<reference evidence="2" key="1">
    <citation type="submission" date="2020-10" db="EMBL/GenBank/DDBJ databases">
        <authorList>
            <person name="Gilroy R."/>
        </authorList>
    </citation>
    <scope>NUCLEOTIDE SEQUENCE</scope>
    <source>
        <strain evidence="2">ChiHecec3B27-6122</strain>
    </source>
</reference>
<dbReference type="PROSITE" id="PS51257">
    <property type="entry name" value="PROKAR_LIPOPROTEIN"/>
    <property type="match status" value="1"/>
</dbReference>
<keyword evidence="1" id="KW-0732">Signal</keyword>
<dbReference type="AlphaFoldDB" id="A0A9D1K7H6"/>
<accession>A0A9D1K7H6</accession>
<evidence type="ECO:0000256" key="1">
    <source>
        <dbReference type="SAM" id="SignalP"/>
    </source>
</evidence>
<reference evidence="2" key="2">
    <citation type="journal article" date="2021" name="PeerJ">
        <title>Extensive microbial diversity within the chicken gut microbiome revealed by metagenomics and culture.</title>
        <authorList>
            <person name="Gilroy R."/>
            <person name="Ravi A."/>
            <person name="Getino M."/>
            <person name="Pursley I."/>
            <person name="Horton D.L."/>
            <person name="Alikhan N.F."/>
            <person name="Baker D."/>
            <person name="Gharbi K."/>
            <person name="Hall N."/>
            <person name="Watson M."/>
            <person name="Adriaenssens E.M."/>
            <person name="Foster-Nyarko E."/>
            <person name="Jarju S."/>
            <person name="Secka A."/>
            <person name="Antonio M."/>
            <person name="Oren A."/>
            <person name="Chaudhuri R.R."/>
            <person name="La Ragione R."/>
            <person name="Hildebrand F."/>
            <person name="Pallen M.J."/>
        </authorList>
    </citation>
    <scope>NUCLEOTIDE SEQUENCE</scope>
    <source>
        <strain evidence="2">ChiHecec3B27-6122</strain>
    </source>
</reference>
<evidence type="ECO:0000313" key="3">
    <source>
        <dbReference type="Proteomes" id="UP000886876"/>
    </source>
</evidence>
<proteinExistence type="predicted"/>
<sequence>MKRVFALALVLLTLAACGKGEALPAASPTQVPETSSAETRMVSEPVAADFYASATDVCGGELYTIADGALCRWDGALLEPLFELDSLSEVKKIAVAEEGVWLECVREGESLPVLELRSYDGELLTEIDLSGLEFVQTWGMLGDLEAGGGLVFADCIENIFVYTADGELKGSVETERNGAEGIALTGAGLTVMQSGVDYTNCYDIDLETLETGKPYRLGRAMRLIYSGGGVYDFVAVDRDALGLWSVECGSGKVEPILLLRDIGLSFEGGFIPYVLGEDDFMLRPVGIGVPMHCFMGDEERPVRQVIRLESLGSVPDLSRYAASFNASNKDYYVEVTDLSSTIPNIDDRLKDLSTRLAAGDGPDIVCFNGLDPAPYGRAGALLDLYELIDSDPELSREELIALGAFESGDKLWSLAPCFTVSTCVGLESVVGDGLGWTLEDFFALYDSLEAGQKMIATISPLIFVENTLDGVLPELVDYETASCCFTDGRFEEYLRLASGLETADETDWDSYDARFASGEIVLNEQVLRNIYDLAALEEYYGQALTPIGWPSFDGSCGSRLLITSDMGIVSSGNTTAAWEFLHFILSDEKTQAELSLEAIPISRAVVEEQLRESGSCSDTMSRLLDGLTHKDSAGSTLSQIVLEEAAAYFAGAKSVEDVCTIIQDRAETYISEQFG</sequence>